<feature type="domain" description="NodB homology" evidence="3">
    <location>
        <begin position="58"/>
        <end position="234"/>
    </location>
</feature>
<dbReference type="GO" id="GO:0005975">
    <property type="term" value="P:carbohydrate metabolic process"/>
    <property type="evidence" value="ECO:0007669"/>
    <property type="project" value="InterPro"/>
</dbReference>
<comment type="caution">
    <text evidence="4">The sequence shown here is derived from an EMBL/GenBank/DDBJ whole genome shotgun (WGS) entry which is preliminary data.</text>
</comment>
<evidence type="ECO:0000256" key="2">
    <source>
        <dbReference type="ARBA" id="ARBA00022729"/>
    </source>
</evidence>
<dbReference type="Pfam" id="PF01522">
    <property type="entry name" value="Polysacc_deac_1"/>
    <property type="match status" value="1"/>
</dbReference>
<dbReference type="InterPro" id="IPR011330">
    <property type="entry name" value="Glyco_hydro/deAcase_b/a-brl"/>
</dbReference>
<dbReference type="SUPFAM" id="SSF88713">
    <property type="entry name" value="Glycoside hydrolase/deacetylase"/>
    <property type="match status" value="1"/>
</dbReference>
<evidence type="ECO:0000259" key="3">
    <source>
        <dbReference type="PROSITE" id="PS51677"/>
    </source>
</evidence>
<accession>A0A163X6D9</accession>
<dbReference type="Gene3D" id="3.20.20.370">
    <property type="entry name" value="Glycoside hydrolase/deacetylase"/>
    <property type="match status" value="1"/>
</dbReference>
<evidence type="ECO:0000313" key="5">
    <source>
        <dbReference type="Proteomes" id="UP000076630"/>
    </source>
</evidence>
<keyword evidence="5" id="KW-1185">Reference proteome</keyword>
<keyword evidence="2" id="KW-0732">Signal</keyword>
<dbReference type="GO" id="GO:0005576">
    <property type="term" value="C:extracellular region"/>
    <property type="evidence" value="ECO:0007669"/>
    <property type="project" value="UniProtKB-SubCell"/>
</dbReference>
<dbReference type="PANTHER" id="PTHR34216:SF3">
    <property type="entry name" value="POLY-BETA-1,6-N-ACETYL-D-GLUCOSAMINE N-DEACETYLASE"/>
    <property type="match status" value="1"/>
</dbReference>
<dbReference type="GO" id="GO:0016810">
    <property type="term" value="F:hydrolase activity, acting on carbon-nitrogen (but not peptide) bonds"/>
    <property type="evidence" value="ECO:0007669"/>
    <property type="project" value="InterPro"/>
</dbReference>
<dbReference type="CDD" id="cd10918">
    <property type="entry name" value="CE4_NodB_like_5s_6s"/>
    <property type="match status" value="1"/>
</dbReference>
<proteinExistence type="predicted"/>
<dbReference type="InterPro" id="IPR002509">
    <property type="entry name" value="NODB_dom"/>
</dbReference>
<dbReference type="EMBL" id="LQNU01000072">
    <property type="protein sequence ID" value="KZE77380.1"/>
    <property type="molecule type" value="Genomic_DNA"/>
</dbReference>
<dbReference type="InterPro" id="IPR051398">
    <property type="entry name" value="Polysacch_Deacetylase"/>
</dbReference>
<sequence length="234" mass="27243">MAKLPILMYHNVTEDYTKVEGLTIHKDFLEEQFKYLVSKNYKTHYLSELLDTKSLTEKNVVITFDDVTVNQLAYAVPLLEKYNLKATFFIPFAYIGGTDGWNDGKEAIMTVEQLKSLPDLVELGHHSYKHRAYAKLTNEEIKEDFDACFTICEQQQLSVFPAVAYPYGNFPKKEPAKSVFFQELVKNKMAYGLRIGNRVNKFPFKNPYEIQRLDIRGNESMFKFKIKLLFGKLF</sequence>
<organism evidence="4 5">
    <name type="scientific">Myroides marinus</name>
    <dbReference type="NCBI Taxonomy" id="703342"/>
    <lineage>
        <taxon>Bacteria</taxon>
        <taxon>Pseudomonadati</taxon>
        <taxon>Bacteroidota</taxon>
        <taxon>Flavobacteriia</taxon>
        <taxon>Flavobacteriales</taxon>
        <taxon>Flavobacteriaceae</taxon>
        <taxon>Myroides</taxon>
    </lineage>
</organism>
<dbReference type="OrthoDB" id="9778320at2"/>
<evidence type="ECO:0000256" key="1">
    <source>
        <dbReference type="ARBA" id="ARBA00004613"/>
    </source>
</evidence>
<dbReference type="AlphaFoldDB" id="A0A163X6D9"/>
<comment type="subcellular location">
    <subcellularLocation>
        <location evidence="1">Secreted</location>
    </subcellularLocation>
</comment>
<name>A0A163X6D9_9FLAO</name>
<gene>
    <name evidence="4" type="ORF">AV926_01215</name>
</gene>
<reference evidence="4 5" key="1">
    <citation type="submission" date="2016-01" db="EMBL/GenBank/DDBJ databases">
        <title>Whole genome sequencing of Myroides marinus L41.</title>
        <authorList>
            <person name="Hong K.W."/>
        </authorList>
    </citation>
    <scope>NUCLEOTIDE SEQUENCE [LARGE SCALE GENOMIC DNA]</scope>
    <source>
        <strain evidence="4 5">L41</strain>
    </source>
</reference>
<dbReference type="PROSITE" id="PS51677">
    <property type="entry name" value="NODB"/>
    <property type="match status" value="1"/>
</dbReference>
<dbReference type="RefSeq" id="WP_038987054.1">
    <property type="nucleotide sequence ID" value="NZ_JACALA010000026.1"/>
</dbReference>
<protein>
    <submittedName>
        <fullName evidence="4">Polysaccharide deacetylase</fullName>
    </submittedName>
</protein>
<evidence type="ECO:0000313" key="4">
    <source>
        <dbReference type="EMBL" id="KZE77380.1"/>
    </source>
</evidence>
<dbReference type="Proteomes" id="UP000076630">
    <property type="component" value="Unassembled WGS sequence"/>
</dbReference>
<dbReference type="PANTHER" id="PTHR34216">
    <property type="match status" value="1"/>
</dbReference>